<dbReference type="InterPro" id="IPR042183">
    <property type="entry name" value="MmgE/PrpD_sf_1"/>
</dbReference>
<dbReference type="GO" id="GO:0019679">
    <property type="term" value="P:propionate metabolic process, methylcitrate cycle"/>
    <property type="evidence" value="ECO:0007669"/>
    <property type="project" value="InterPro"/>
</dbReference>
<reference evidence="10 11" key="1">
    <citation type="submission" date="2019-08" db="EMBL/GenBank/DDBJ databases">
        <title>Deep-cultivation of Planctomycetes and their phenomic and genomic characterization uncovers novel biology.</title>
        <authorList>
            <person name="Wiegand S."/>
            <person name="Jogler M."/>
            <person name="Boedeker C."/>
            <person name="Pinto D."/>
            <person name="Vollmers J."/>
            <person name="Rivas-Marin E."/>
            <person name="Kohn T."/>
            <person name="Peeters S.H."/>
            <person name="Heuer A."/>
            <person name="Rast P."/>
            <person name="Oberbeckmann S."/>
            <person name="Bunk B."/>
            <person name="Jeske O."/>
            <person name="Meyerdierks A."/>
            <person name="Storesund J.E."/>
            <person name="Kallscheuer N."/>
            <person name="Luecker S."/>
            <person name="Lage O.M."/>
            <person name="Pohl T."/>
            <person name="Merkel B.J."/>
            <person name="Hornburger P."/>
            <person name="Mueller R.-W."/>
            <person name="Bruemmer F."/>
            <person name="Labrenz M."/>
            <person name="Spormann A.M."/>
            <person name="Op den Camp H."/>
            <person name="Overmann J."/>
            <person name="Amann R."/>
            <person name="Jetten M.S.M."/>
            <person name="Mascher T."/>
            <person name="Medema M.H."/>
            <person name="Devos D.P."/>
            <person name="Kaster A.-K."/>
            <person name="Ovreas L."/>
            <person name="Rohde M."/>
            <person name="Galperin M.Y."/>
            <person name="Jogler C."/>
        </authorList>
    </citation>
    <scope>NUCLEOTIDE SEQUENCE [LARGE SCALE GENOMIC DNA]</scope>
    <source>
        <strain evidence="10 11">FC18</strain>
    </source>
</reference>
<evidence type="ECO:0000313" key="10">
    <source>
        <dbReference type="EMBL" id="QEG21398.1"/>
    </source>
</evidence>
<accession>A0A5B9P4S7</accession>
<dbReference type="NCBIfam" id="NF006943">
    <property type="entry name" value="PRK09425.1"/>
    <property type="match status" value="1"/>
</dbReference>
<dbReference type="RefSeq" id="WP_075084413.1">
    <property type="nucleotide sequence ID" value="NZ_CP042912.1"/>
</dbReference>
<dbReference type="Gene3D" id="1.10.4100.10">
    <property type="entry name" value="2-methylcitrate dehydratase PrpD"/>
    <property type="match status" value="1"/>
</dbReference>
<evidence type="ECO:0000256" key="5">
    <source>
        <dbReference type="ARBA" id="ARBA00017240"/>
    </source>
</evidence>
<dbReference type="GO" id="GO:0006099">
    <property type="term" value="P:tricarboxylic acid cycle"/>
    <property type="evidence" value="ECO:0007669"/>
    <property type="project" value="UniProtKB-KW"/>
</dbReference>
<dbReference type="InterPro" id="IPR042188">
    <property type="entry name" value="MmgE/PrpD_sf_2"/>
</dbReference>
<evidence type="ECO:0000313" key="11">
    <source>
        <dbReference type="Proteomes" id="UP000322214"/>
    </source>
</evidence>
<comment type="pathway">
    <text evidence="2">Organic acid metabolism; propanoate degradation.</text>
</comment>
<dbReference type="PANTHER" id="PTHR16943:SF8">
    <property type="entry name" value="2-METHYLCITRATE DEHYDRATASE"/>
    <property type="match status" value="1"/>
</dbReference>
<dbReference type="GO" id="GO:0047547">
    <property type="term" value="F:2-methylcitrate dehydratase activity"/>
    <property type="evidence" value="ECO:0007669"/>
    <property type="project" value="UniProtKB-EC"/>
</dbReference>
<dbReference type="Proteomes" id="UP000322214">
    <property type="component" value="Chromosome"/>
</dbReference>
<evidence type="ECO:0000259" key="8">
    <source>
        <dbReference type="Pfam" id="PF03972"/>
    </source>
</evidence>
<organism evidence="10 11">
    <name type="scientific">Mariniblastus fucicola</name>
    <dbReference type="NCBI Taxonomy" id="980251"/>
    <lineage>
        <taxon>Bacteria</taxon>
        <taxon>Pseudomonadati</taxon>
        <taxon>Planctomycetota</taxon>
        <taxon>Planctomycetia</taxon>
        <taxon>Pirellulales</taxon>
        <taxon>Pirellulaceae</taxon>
        <taxon>Mariniblastus</taxon>
    </lineage>
</organism>
<comment type="catalytic activity">
    <reaction evidence="1">
        <text>(2S,3S)-2-methylcitrate = 2-methyl-cis-aconitate + H2O</text>
        <dbReference type="Rhea" id="RHEA:17725"/>
        <dbReference type="ChEBI" id="CHEBI:15377"/>
        <dbReference type="ChEBI" id="CHEBI:57872"/>
        <dbReference type="ChEBI" id="CHEBI:58853"/>
        <dbReference type="EC" id="4.2.1.79"/>
    </reaction>
</comment>
<keyword evidence="11" id="KW-1185">Reference proteome</keyword>
<dbReference type="GO" id="GO:0051537">
    <property type="term" value="F:2 iron, 2 sulfur cluster binding"/>
    <property type="evidence" value="ECO:0007669"/>
    <property type="project" value="InterPro"/>
</dbReference>
<feature type="domain" description="MmgE/PrpD C-terminal" evidence="9">
    <location>
        <begin position="272"/>
        <end position="442"/>
    </location>
</feature>
<evidence type="ECO:0000256" key="7">
    <source>
        <dbReference type="ARBA" id="ARBA00023239"/>
    </source>
</evidence>
<protein>
    <recommendedName>
        <fullName evidence="5">2-methylcitrate dehydratase</fullName>
        <ecNumber evidence="4">4.2.1.79</ecNumber>
    </recommendedName>
</protein>
<evidence type="ECO:0000259" key="9">
    <source>
        <dbReference type="Pfam" id="PF19305"/>
    </source>
</evidence>
<dbReference type="InterPro" id="IPR045336">
    <property type="entry name" value="MmgE_PrpD_N"/>
</dbReference>
<keyword evidence="7 10" id="KW-0456">Lyase</keyword>
<gene>
    <name evidence="10" type="primary">prpD</name>
    <name evidence="10" type="ORF">MFFC18_12540</name>
</gene>
<comment type="similarity">
    <text evidence="3">Belongs to the PrpD family.</text>
</comment>
<feature type="domain" description="MmgE/PrpD N-terminal" evidence="8">
    <location>
        <begin position="7"/>
        <end position="253"/>
    </location>
</feature>
<evidence type="ECO:0000256" key="2">
    <source>
        <dbReference type="ARBA" id="ARBA00005026"/>
    </source>
</evidence>
<dbReference type="Pfam" id="PF03972">
    <property type="entry name" value="MmgE_PrpD_N"/>
    <property type="match status" value="1"/>
</dbReference>
<dbReference type="InterPro" id="IPR045337">
    <property type="entry name" value="MmgE_PrpD_C"/>
</dbReference>
<dbReference type="NCBIfam" id="TIGR02330">
    <property type="entry name" value="prpD"/>
    <property type="match status" value="1"/>
</dbReference>
<dbReference type="InterPro" id="IPR012705">
    <property type="entry name" value="2Me_IsoCit_deHydtase_PrpD"/>
</dbReference>
<dbReference type="Pfam" id="PF19305">
    <property type="entry name" value="MmgE_PrpD_C"/>
    <property type="match status" value="1"/>
</dbReference>
<dbReference type="InterPro" id="IPR005656">
    <property type="entry name" value="MmgE_PrpD"/>
</dbReference>
<proteinExistence type="inferred from homology"/>
<sequence length="473" mass="52207">MDSLISEIADYVHNFEIKSELAYETARHCLMDSLGCGFLALEHPACLKMLGPVVPGANMEAGCRVPGTNLNLDPVKAAFDIGTLVRWLDFNDTWLAAEWGHPSDNLGAILAVADWKSHIKAEETSVQDVLTAMIKAHEIQGILALDNSFNRVGLDHVLLVRIASTAVASWMLGNTQEQTANAISNAWIDGGALRTYRHAPNTGSRKSWAAGDATSRAVRLALIAGTGEMGYETALSAPVWGFSDVLFGGNPITLAKPLGSYVMENILFKISFPAEFHAQTAVECAMELHPNIVDRLEEIERVELETQEPGVRIIDKTGPLDNYADRDHCLQYMVAIGLIFGELTAHHYADDTAKDPRIDALREKMVVKENKTFTDEYYDLEKRAIGNSIQVYFKDGTSTDRVEVSYPIGHRVRREEGIPVLKEKFHNSLPGVFDNDQIKEIHAAFADAEQLGDMKVADFVHLFVVNEKGMLLA</sequence>
<dbReference type="EMBL" id="CP042912">
    <property type="protein sequence ID" value="QEG21398.1"/>
    <property type="molecule type" value="Genomic_DNA"/>
</dbReference>
<keyword evidence="6" id="KW-0816">Tricarboxylic acid cycle</keyword>
<dbReference type="EC" id="4.2.1.79" evidence="4"/>
<evidence type="ECO:0000256" key="6">
    <source>
        <dbReference type="ARBA" id="ARBA00022532"/>
    </source>
</evidence>
<evidence type="ECO:0000256" key="3">
    <source>
        <dbReference type="ARBA" id="ARBA00006174"/>
    </source>
</evidence>
<dbReference type="KEGG" id="mff:MFFC18_12540"/>
<evidence type="ECO:0000256" key="1">
    <source>
        <dbReference type="ARBA" id="ARBA00000096"/>
    </source>
</evidence>
<evidence type="ECO:0000256" key="4">
    <source>
        <dbReference type="ARBA" id="ARBA00013124"/>
    </source>
</evidence>
<dbReference type="OrthoDB" id="9797528at2"/>
<dbReference type="InterPro" id="IPR036148">
    <property type="entry name" value="MmgE/PrpD_sf"/>
</dbReference>
<dbReference type="SUPFAM" id="SSF103378">
    <property type="entry name" value="2-methylcitrate dehydratase PrpD"/>
    <property type="match status" value="1"/>
</dbReference>
<dbReference type="STRING" id="980251.GCA_001642875_01621"/>
<dbReference type="PANTHER" id="PTHR16943">
    <property type="entry name" value="2-METHYLCITRATE DEHYDRATASE-RELATED"/>
    <property type="match status" value="1"/>
</dbReference>
<dbReference type="AlphaFoldDB" id="A0A5B9P4S7"/>
<dbReference type="Gene3D" id="3.30.1330.120">
    <property type="entry name" value="2-methylcitrate dehydratase PrpD"/>
    <property type="match status" value="1"/>
</dbReference>
<name>A0A5B9P4S7_9BACT</name>